<dbReference type="InterPro" id="IPR050696">
    <property type="entry name" value="FtsA/MreB"/>
</dbReference>
<dbReference type="InterPro" id="IPR003494">
    <property type="entry name" value="SHS2_FtsA"/>
</dbReference>
<feature type="domain" description="SHS2" evidence="2">
    <location>
        <begin position="30"/>
        <end position="226"/>
    </location>
</feature>
<dbReference type="InterPro" id="IPR043129">
    <property type="entry name" value="ATPase_NBD"/>
</dbReference>
<gene>
    <name evidence="3" type="ORF">A8990_13942</name>
</gene>
<dbReference type="Proteomes" id="UP000256304">
    <property type="component" value="Unassembled WGS sequence"/>
</dbReference>
<dbReference type="GO" id="GO:0051301">
    <property type="term" value="P:cell division"/>
    <property type="evidence" value="ECO:0007669"/>
    <property type="project" value="UniProtKB-KW"/>
</dbReference>
<dbReference type="AlphaFoldDB" id="A0A3D9R1M7"/>
<evidence type="ECO:0000259" key="2">
    <source>
        <dbReference type="SMART" id="SM00842"/>
    </source>
</evidence>
<dbReference type="CDD" id="cd24004">
    <property type="entry name" value="ASKHA_NBD_PilM-like"/>
    <property type="match status" value="1"/>
</dbReference>
<organism evidence="3 4">
    <name type="scientific">Paenibacillus taihuensis</name>
    <dbReference type="NCBI Taxonomy" id="1156355"/>
    <lineage>
        <taxon>Bacteria</taxon>
        <taxon>Bacillati</taxon>
        <taxon>Bacillota</taxon>
        <taxon>Bacilli</taxon>
        <taxon>Bacillales</taxon>
        <taxon>Paenibacillaceae</taxon>
        <taxon>Paenibacillus</taxon>
    </lineage>
</organism>
<sequence length="722" mass="78117">MLYFTYINGQSKGVLHMSAQITETHYKQRVFAVDIGTRSVIGLVGYYENGKLVVEHGEVEYHKDRVMIDGQIHDIDGVTESIRVIRAKLEGASGQTFTEVAIAAAGRSLITGRARLAQQIDETKPIEKHVIDSLEMDGLQKVYTELLETSPEMQDYFCIGHTVVHYYLNEKTMLSLLGHKGRSIEVDLIATFLPRTVVDSLYAAVSRIGLDVSYMTLEPIAAIEAAVPANIRLLNIALVDIGAGTSDIAITKDGTIVAYAMTATAGDEITEALAQAYLMDFDSAEELKCRLREQPVQQYKDIIGIEYEKPTEEILDQLSEVIDLVAKNIADNVLDKNGKSPSAVFLTGGGSQIPRLNQLIAGYLELPAERVTTRDMSNIPNLSVSNFKLEGPEVVTPIGILAKALSHLGRDFVEVFVNGAGVKLINTKTLKVIDALMLVGFNPQQLIAKAGRSFEVYLNGRKKTVFGEAGEAGEIYVNGEPASISTPIKAQDRIVIVPAKHGEKRAMTLGKLVHVHAGFKVNGAWMSTIVNLRLNGQATEGDLLLADQDVIEFEQLETVADLRKALVLDASVVVYANGMVVEDSYRVADHDLISVEAGIDAEEAAAAQVEAAREEAAAAAVVAAEAVETADAAGEVEAAEFVAAEPAEPAATAADNVDAAIAIVCNSSPLVLPRGLVFVNLFDYVDFDRSKRQGSLLMTHNGDPISYTRPILDGDVIELRWV</sequence>
<proteinExistence type="predicted"/>
<comment type="caution">
    <text evidence="3">The sequence shown here is derived from an EMBL/GenBank/DDBJ whole genome shotgun (WGS) entry which is preliminary data.</text>
</comment>
<dbReference type="SMART" id="SM00842">
    <property type="entry name" value="FtsA"/>
    <property type="match status" value="1"/>
</dbReference>
<dbReference type="PANTHER" id="PTHR32432:SF3">
    <property type="entry name" value="ETHANOLAMINE UTILIZATION PROTEIN EUTJ"/>
    <property type="match status" value="1"/>
</dbReference>
<dbReference type="EMBL" id="QTTN01000039">
    <property type="protein sequence ID" value="REE68053.1"/>
    <property type="molecule type" value="Genomic_DNA"/>
</dbReference>
<dbReference type="SUPFAM" id="SSF53067">
    <property type="entry name" value="Actin-like ATPase domain"/>
    <property type="match status" value="2"/>
</dbReference>
<dbReference type="GO" id="GO:0003723">
    <property type="term" value="F:RNA binding"/>
    <property type="evidence" value="ECO:0007669"/>
    <property type="project" value="UniProtKB-KW"/>
</dbReference>
<evidence type="ECO:0000313" key="3">
    <source>
        <dbReference type="EMBL" id="REE68053.1"/>
    </source>
</evidence>
<evidence type="ECO:0000313" key="4">
    <source>
        <dbReference type="Proteomes" id="UP000256304"/>
    </source>
</evidence>
<name>A0A3D9R1M7_9BACL</name>
<keyword evidence="4" id="KW-1185">Reference proteome</keyword>
<dbReference type="PANTHER" id="PTHR32432">
    <property type="entry name" value="CELL DIVISION PROTEIN FTSA-RELATED"/>
    <property type="match status" value="1"/>
</dbReference>
<reference evidence="3 4" key="1">
    <citation type="submission" date="2018-08" db="EMBL/GenBank/DDBJ databases">
        <title>Genomic Encyclopedia of Type Strains, Phase III (KMG-III): the genomes of soil and plant-associated and newly described type strains.</title>
        <authorList>
            <person name="Whitman W."/>
        </authorList>
    </citation>
    <scope>NUCLEOTIDE SEQUENCE [LARGE SCALE GENOMIC DNA]</scope>
    <source>
        <strain evidence="3 4">CGMCC 1.10966</strain>
    </source>
</reference>
<keyword evidence="1" id="KW-0694">RNA-binding</keyword>
<dbReference type="PROSITE" id="PS50889">
    <property type="entry name" value="S4"/>
    <property type="match status" value="1"/>
</dbReference>
<keyword evidence="3" id="KW-0131">Cell cycle</keyword>
<keyword evidence="3" id="KW-0132">Cell division</keyword>
<accession>A0A3D9R1M7</accession>
<dbReference type="Pfam" id="PF14450">
    <property type="entry name" value="FtsA"/>
    <property type="match status" value="1"/>
</dbReference>
<dbReference type="OrthoDB" id="9768127at2"/>
<protein>
    <submittedName>
        <fullName evidence="3">Cell division protein FtsA</fullName>
    </submittedName>
</protein>
<dbReference type="Gene3D" id="3.30.420.40">
    <property type="match status" value="2"/>
</dbReference>
<evidence type="ECO:0000256" key="1">
    <source>
        <dbReference type="PROSITE-ProRule" id="PRU00182"/>
    </source>
</evidence>